<dbReference type="Proteomes" id="UP001143474">
    <property type="component" value="Unassembled WGS sequence"/>
</dbReference>
<dbReference type="PANTHER" id="PTHR35010">
    <property type="entry name" value="BLL4672 PROTEIN-RELATED"/>
    <property type="match status" value="1"/>
</dbReference>
<dbReference type="Gene3D" id="3.30.450.180">
    <property type="match status" value="1"/>
</dbReference>
<proteinExistence type="predicted"/>
<dbReference type="EMBL" id="BSEV01000006">
    <property type="protein sequence ID" value="GLK09708.1"/>
    <property type="molecule type" value="Genomic_DNA"/>
</dbReference>
<feature type="domain" description="HTH cro/C1-type" evidence="1">
    <location>
        <begin position="14"/>
        <end position="86"/>
    </location>
</feature>
<dbReference type="AlphaFoldDB" id="A0A9W6I105"/>
<evidence type="ECO:0000313" key="3">
    <source>
        <dbReference type="Proteomes" id="UP001143474"/>
    </source>
</evidence>
<keyword evidence="3" id="KW-1185">Reference proteome</keyword>
<reference evidence="2" key="1">
    <citation type="journal article" date="2014" name="Int. J. Syst. Evol. Microbiol.">
        <title>Complete genome sequence of Corynebacterium casei LMG S-19264T (=DSM 44701T), isolated from a smear-ripened cheese.</title>
        <authorList>
            <consortium name="US DOE Joint Genome Institute (JGI-PGF)"/>
            <person name="Walter F."/>
            <person name="Albersmeier A."/>
            <person name="Kalinowski J."/>
            <person name="Ruckert C."/>
        </authorList>
    </citation>
    <scope>NUCLEOTIDE SEQUENCE</scope>
    <source>
        <strain evidence="2">VKM Ac-2007</strain>
    </source>
</reference>
<reference evidence="2" key="2">
    <citation type="submission" date="2023-01" db="EMBL/GenBank/DDBJ databases">
        <authorList>
            <person name="Sun Q."/>
            <person name="Evtushenko L."/>
        </authorList>
    </citation>
    <scope>NUCLEOTIDE SEQUENCE</scope>
    <source>
        <strain evidence="2">VKM Ac-2007</strain>
    </source>
</reference>
<protein>
    <submittedName>
        <fullName evidence="2">Transcriptional regulator</fullName>
    </submittedName>
</protein>
<name>A0A9W6I105_9ACTN</name>
<dbReference type="GO" id="GO:0003677">
    <property type="term" value="F:DNA binding"/>
    <property type="evidence" value="ECO:0007669"/>
    <property type="project" value="InterPro"/>
</dbReference>
<dbReference type="Gene3D" id="1.10.260.40">
    <property type="entry name" value="lambda repressor-like DNA-binding domains"/>
    <property type="match status" value="1"/>
</dbReference>
<comment type="caution">
    <text evidence="2">The sequence shown here is derived from an EMBL/GenBank/DDBJ whole genome shotgun (WGS) entry which is preliminary data.</text>
</comment>
<dbReference type="Pfam" id="PF13560">
    <property type="entry name" value="HTH_31"/>
    <property type="match status" value="1"/>
</dbReference>
<dbReference type="InterPro" id="IPR001387">
    <property type="entry name" value="Cro/C1-type_HTH"/>
</dbReference>
<dbReference type="InterPro" id="IPR041413">
    <property type="entry name" value="MLTR_LBD"/>
</dbReference>
<dbReference type="SUPFAM" id="SSF47413">
    <property type="entry name" value="lambda repressor-like DNA-binding domains"/>
    <property type="match status" value="1"/>
</dbReference>
<evidence type="ECO:0000313" key="2">
    <source>
        <dbReference type="EMBL" id="GLK09708.1"/>
    </source>
</evidence>
<gene>
    <name evidence="2" type="ORF">GCM10017600_31140</name>
</gene>
<dbReference type="PANTHER" id="PTHR35010:SF2">
    <property type="entry name" value="BLL4672 PROTEIN"/>
    <property type="match status" value="1"/>
</dbReference>
<dbReference type="SMART" id="SM00530">
    <property type="entry name" value="HTH_XRE"/>
    <property type="match status" value="1"/>
</dbReference>
<accession>A0A9W6I105</accession>
<evidence type="ECO:0000259" key="1">
    <source>
        <dbReference type="SMART" id="SM00530"/>
    </source>
</evidence>
<dbReference type="RefSeq" id="WP_271218165.1">
    <property type="nucleotide sequence ID" value="NZ_BAAAVD010000028.1"/>
</dbReference>
<dbReference type="InterPro" id="IPR010982">
    <property type="entry name" value="Lambda_DNA-bd_dom_sf"/>
</dbReference>
<dbReference type="Pfam" id="PF17765">
    <property type="entry name" value="MLTR_LBD"/>
    <property type="match status" value="1"/>
</dbReference>
<organism evidence="2 3">
    <name type="scientific">Streptosporangium carneum</name>
    <dbReference type="NCBI Taxonomy" id="47481"/>
    <lineage>
        <taxon>Bacteria</taxon>
        <taxon>Bacillati</taxon>
        <taxon>Actinomycetota</taxon>
        <taxon>Actinomycetes</taxon>
        <taxon>Streptosporangiales</taxon>
        <taxon>Streptosporangiaceae</taxon>
        <taxon>Streptosporangium</taxon>
    </lineage>
</organism>
<dbReference type="CDD" id="cd00093">
    <property type="entry name" value="HTH_XRE"/>
    <property type="match status" value="1"/>
</dbReference>
<sequence length="286" mass="31953">MTQPCARRTELASFLRSRRDRITPEDVGLPPGLRRRTPGLRREEVAMLAGVGVTWYTWLEQGRPINASVQVLDAISRTLGLDEAEREHLYRLADMPSVPESDTCGVLEPETQIILDNLDPLPAAVYNGRYDLLAWNQTYGTLFPVMTSAPPATRNALWQLFVSRDCCTPVVNRAEELPQMVATLRAGFGRHLGEPAWTDFVRRLSAASPEFARMWSAHDVARPGSRMKIFQHSAAGVVRTISTSLALSSPPEARVVVYTPLDEESGERIRWIRAHPEVSPVPVHTH</sequence>